<dbReference type="EMBL" id="BLPG01000001">
    <property type="protein sequence ID" value="GFJ94327.1"/>
    <property type="molecule type" value="Genomic_DNA"/>
</dbReference>
<keyword evidence="2" id="KW-0449">Lipoprotein</keyword>
<dbReference type="InterPro" id="IPR005297">
    <property type="entry name" value="Lipoprotein_repeat"/>
</dbReference>
<evidence type="ECO:0000256" key="1">
    <source>
        <dbReference type="SAM" id="SignalP"/>
    </source>
</evidence>
<name>A0A6V8LJS7_9ACTN</name>
<feature type="chain" id="PRO_5038853029" evidence="1">
    <location>
        <begin position="24"/>
        <end position="308"/>
    </location>
</feature>
<dbReference type="PANTHER" id="PTHR39335:SF1">
    <property type="entry name" value="BLL4220 PROTEIN"/>
    <property type="match status" value="1"/>
</dbReference>
<dbReference type="Pfam" id="PF03640">
    <property type="entry name" value="Lipoprotein_15"/>
    <property type="match status" value="4"/>
</dbReference>
<keyword evidence="3" id="KW-1185">Reference proteome</keyword>
<comment type="caution">
    <text evidence="2">The sequence shown here is derived from an EMBL/GenBank/DDBJ whole genome shotgun (WGS) entry which is preliminary data.</text>
</comment>
<proteinExistence type="predicted"/>
<gene>
    <name evidence="2" type="ORF">Prum_079690</name>
</gene>
<keyword evidence="1" id="KW-0732">Signal</keyword>
<dbReference type="PROSITE" id="PS51257">
    <property type="entry name" value="PROKAR_LIPOPROTEIN"/>
    <property type="match status" value="1"/>
</dbReference>
<sequence length="308" mass="32023">MSTTRFFAALGGVIAAAGLSACATLGPAEPAAAPAEAPAQAAGEGAIGAAPPAAGKPQILQVAQLRGFSPVVVNGKGRTIYRFDKDDNKPPATTCVDACLKTWEPVLAPNGVEIRTGVEEDSVGTVTRPDGAEQLTLNGWPLYYFHKDLSLGQTAGHGVGDAWFAISPRGGKAAKSAAQPPSAGKAQVLRVVQLDGFSPAVVVNGKGRTIYRFENDDNAPSKTTCVGACLNKWEPVLAPNGVRVEAGIDKDLVGTVTRPDGTKQLTLKGWPLYYFHKDLKLGQTAGHGVGDVWFAITPGGGKAEKYSY</sequence>
<evidence type="ECO:0000313" key="3">
    <source>
        <dbReference type="Proteomes" id="UP000482960"/>
    </source>
</evidence>
<dbReference type="RefSeq" id="WP_173081384.1">
    <property type="nucleotide sequence ID" value="NZ_BAABJB010000018.1"/>
</dbReference>
<reference evidence="2 3" key="1">
    <citation type="submission" date="2020-03" db="EMBL/GenBank/DDBJ databases">
        <title>Whole genome shotgun sequence of Phytohabitans rumicis NBRC 108638.</title>
        <authorList>
            <person name="Komaki H."/>
            <person name="Tamura T."/>
        </authorList>
    </citation>
    <scope>NUCLEOTIDE SEQUENCE [LARGE SCALE GENOMIC DNA]</scope>
    <source>
        <strain evidence="2 3">NBRC 108638</strain>
    </source>
</reference>
<dbReference type="PANTHER" id="PTHR39335">
    <property type="entry name" value="BLL4220 PROTEIN"/>
    <property type="match status" value="1"/>
</dbReference>
<dbReference type="Proteomes" id="UP000482960">
    <property type="component" value="Unassembled WGS sequence"/>
</dbReference>
<reference evidence="2 3" key="2">
    <citation type="submission" date="2020-03" db="EMBL/GenBank/DDBJ databases">
        <authorList>
            <person name="Ichikawa N."/>
            <person name="Kimura A."/>
            <person name="Kitahashi Y."/>
            <person name="Uohara A."/>
        </authorList>
    </citation>
    <scope>NUCLEOTIDE SEQUENCE [LARGE SCALE GENOMIC DNA]</scope>
    <source>
        <strain evidence="2 3">NBRC 108638</strain>
    </source>
</reference>
<feature type="signal peptide" evidence="1">
    <location>
        <begin position="1"/>
        <end position="23"/>
    </location>
</feature>
<protein>
    <submittedName>
        <fullName evidence="2">Lipoprotein</fullName>
    </submittedName>
</protein>
<organism evidence="2 3">
    <name type="scientific">Phytohabitans rumicis</name>
    <dbReference type="NCBI Taxonomy" id="1076125"/>
    <lineage>
        <taxon>Bacteria</taxon>
        <taxon>Bacillati</taxon>
        <taxon>Actinomycetota</taxon>
        <taxon>Actinomycetes</taxon>
        <taxon>Micromonosporales</taxon>
        <taxon>Micromonosporaceae</taxon>
    </lineage>
</organism>
<dbReference type="AlphaFoldDB" id="A0A6V8LJS7"/>
<dbReference type="GO" id="GO:0043448">
    <property type="term" value="P:alkane catabolic process"/>
    <property type="evidence" value="ECO:0007669"/>
    <property type="project" value="TreeGrafter"/>
</dbReference>
<evidence type="ECO:0000313" key="2">
    <source>
        <dbReference type="EMBL" id="GFJ94327.1"/>
    </source>
</evidence>
<accession>A0A6V8LJS7</accession>